<evidence type="ECO:0000313" key="8">
    <source>
        <dbReference type="Proteomes" id="UP000290289"/>
    </source>
</evidence>
<reference evidence="7 8" key="1">
    <citation type="submission" date="2018-10" db="EMBL/GenBank/DDBJ databases">
        <title>A high-quality apple genome assembly.</title>
        <authorList>
            <person name="Hu J."/>
        </authorList>
    </citation>
    <scope>NUCLEOTIDE SEQUENCE [LARGE SCALE GENOMIC DNA]</scope>
    <source>
        <strain evidence="8">cv. HFTH1</strain>
        <tissue evidence="7">Young leaf</tissue>
    </source>
</reference>
<organism evidence="7 8">
    <name type="scientific">Malus domestica</name>
    <name type="common">Apple</name>
    <name type="synonym">Pyrus malus</name>
    <dbReference type="NCBI Taxonomy" id="3750"/>
    <lineage>
        <taxon>Eukaryota</taxon>
        <taxon>Viridiplantae</taxon>
        <taxon>Streptophyta</taxon>
        <taxon>Embryophyta</taxon>
        <taxon>Tracheophyta</taxon>
        <taxon>Spermatophyta</taxon>
        <taxon>Magnoliopsida</taxon>
        <taxon>eudicotyledons</taxon>
        <taxon>Gunneridae</taxon>
        <taxon>Pentapetalae</taxon>
        <taxon>rosids</taxon>
        <taxon>fabids</taxon>
        <taxon>Rosales</taxon>
        <taxon>Rosaceae</taxon>
        <taxon>Amygdaloideae</taxon>
        <taxon>Maleae</taxon>
        <taxon>Malus</taxon>
    </lineage>
</organism>
<dbReference type="InterPro" id="IPR006629">
    <property type="entry name" value="LITAF"/>
</dbReference>
<dbReference type="SMART" id="SM00714">
    <property type="entry name" value="LITAF"/>
    <property type="match status" value="1"/>
</dbReference>
<dbReference type="Pfam" id="PF10601">
    <property type="entry name" value="zf-LITAF-like"/>
    <property type="match status" value="1"/>
</dbReference>
<protein>
    <recommendedName>
        <fullName evidence="6">LITAF domain-containing protein</fullName>
    </recommendedName>
</protein>
<proteinExistence type="inferred from homology"/>
<evidence type="ECO:0000256" key="2">
    <source>
        <dbReference type="ARBA" id="ARBA00005975"/>
    </source>
</evidence>
<evidence type="ECO:0000256" key="3">
    <source>
        <dbReference type="ARBA" id="ARBA00022723"/>
    </source>
</evidence>
<dbReference type="InterPro" id="IPR037519">
    <property type="entry name" value="LITAF_fam"/>
</dbReference>
<accession>A0A498HP29</accession>
<sequence length="230" mass="26027">MWFKMIKGCDREAINARKLGKFIVGGRYTSQWIPLIDRAQGHSSHHKKTKFPSTHHSFPSNRFSCKITQFRFQSPGQTTHKIAGFHRTHKSRIKAEMSKVDEPVMGVPVYTVQNPYQAGMIPPNAVYGDPKGVPLHQTFYRDTPAPFNCAYCGDTGLTQIRSKPSMASVVACMMPMMLGCCFLMPSCDCLWHKYHYCPSCHEKVADFEKSDICIVADPPHWTEHSFALPA</sequence>
<comment type="subcellular location">
    <subcellularLocation>
        <location evidence="1">Membrane</location>
        <topology evidence="1">Peripheral membrane protein</topology>
    </subcellularLocation>
</comment>
<keyword evidence="5" id="KW-0472">Membrane</keyword>
<name>A0A498HP29_MALDO</name>
<dbReference type="Proteomes" id="UP000290289">
    <property type="component" value="Chromosome 16"/>
</dbReference>
<comment type="similarity">
    <text evidence="2">Belongs to the CDIP1/LITAF family.</text>
</comment>
<keyword evidence="8" id="KW-1185">Reference proteome</keyword>
<dbReference type="STRING" id="3750.A0A498HP29"/>
<dbReference type="PANTHER" id="PTHR23292">
    <property type="entry name" value="LIPOPOLYSACCHARIDE-INDUCED TUMOR NECROSIS FACTOR-ALPHA FACTOR"/>
    <property type="match status" value="1"/>
</dbReference>
<comment type="caution">
    <text evidence="7">The sequence shown here is derived from an EMBL/GenBank/DDBJ whole genome shotgun (WGS) entry which is preliminary data.</text>
</comment>
<evidence type="ECO:0000256" key="1">
    <source>
        <dbReference type="ARBA" id="ARBA00004170"/>
    </source>
</evidence>
<evidence type="ECO:0000313" key="7">
    <source>
        <dbReference type="EMBL" id="RXH71652.1"/>
    </source>
</evidence>
<keyword evidence="4" id="KW-0862">Zinc</keyword>
<gene>
    <name evidence="7" type="ORF">DVH24_025153</name>
</gene>
<dbReference type="EMBL" id="RDQH01000342">
    <property type="protein sequence ID" value="RXH71652.1"/>
    <property type="molecule type" value="Genomic_DNA"/>
</dbReference>
<feature type="domain" description="LITAF" evidence="6">
    <location>
        <begin position="129"/>
        <end position="209"/>
    </location>
</feature>
<evidence type="ECO:0000256" key="5">
    <source>
        <dbReference type="ARBA" id="ARBA00023136"/>
    </source>
</evidence>
<dbReference type="GO" id="GO:0008270">
    <property type="term" value="F:zinc ion binding"/>
    <property type="evidence" value="ECO:0007669"/>
    <property type="project" value="TreeGrafter"/>
</dbReference>
<dbReference type="AlphaFoldDB" id="A0A498HP29"/>
<dbReference type="PANTHER" id="PTHR23292:SF6">
    <property type="entry name" value="FI16602P1-RELATED"/>
    <property type="match status" value="1"/>
</dbReference>
<evidence type="ECO:0000256" key="4">
    <source>
        <dbReference type="ARBA" id="ARBA00022833"/>
    </source>
</evidence>
<keyword evidence="3" id="KW-0479">Metal-binding</keyword>
<dbReference type="GO" id="GO:0016020">
    <property type="term" value="C:membrane"/>
    <property type="evidence" value="ECO:0007669"/>
    <property type="project" value="UniProtKB-SubCell"/>
</dbReference>
<evidence type="ECO:0000259" key="6">
    <source>
        <dbReference type="PROSITE" id="PS51837"/>
    </source>
</evidence>
<dbReference type="PROSITE" id="PS51837">
    <property type="entry name" value="LITAF"/>
    <property type="match status" value="1"/>
</dbReference>